<accession>A0A3A4P3I8</accession>
<dbReference type="AlphaFoldDB" id="A0A3A4P3I8"/>
<dbReference type="PANTHER" id="PTHR43861:SF3">
    <property type="entry name" value="PUTATIVE (AFU_ORTHOLOGUE AFUA_2G14390)-RELATED"/>
    <property type="match status" value="1"/>
</dbReference>
<evidence type="ECO:0000313" key="4">
    <source>
        <dbReference type="Proteomes" id="UP000265882"/>
    </source>
</evidence>
<organism evidence="3 4">
    <name type="scientific">Abyssobacteria bacterium (strain SURF_5)</name>
    <dbReference type="NCBI Taxonomy" id="2093360"/>
    <lineage>
        <taxon>Bacteria</taxon>
        <taxon>Pseudomonadati</taxon>
        <taxon>Candidatus Hydrogenedentota</taxon>
        <taxon>Candidatus Abyssobacteria</taxon>
    </lineage>
</organism>
<dbReference type="Gene3D" id="6.10.140.1580">
    <property type="match status" value="2"/>
</dbReference>
<protein>
    <submittedName>
        <fullName evidence="3">Methyltransferase domain-containing protein</fullName>
    </submittedName>
</protein>
<dbReference type="PANTHER" id="PTHR43861">
    <property type="entry name" value="TRANS-ACONITATE 2-METHYLTRANSFERASE-RELATED"/>
    <property type="match status" value="1"/>
</dbReference>
<reference evidence="3 4" key="1">
    <citation type="journal article" date="2017" name="ISME J.">
        <title>Energy and carbon metabolisms in a deep terrestrial subsurface fluid microbial community.</title>
        <authorList>
            <person name="Momper L."/>
            <person name="Jungbluth S.P."/>
            <person name="Lee M.D."/>
            <person name="Amend J.P."/>
        </authorList>
    </citation>
    <scope>NUCLEOTIDE SEQUENCE [LARGE SCALE GENOMIC DNA]</scope>
    <source>
        <strain evidence="3">SURF_5</strain>
    </source>
</reference>
<keyword evidence="3" id="KW-0489">Methyltransferase</keyword>
<evidence type="ECO:0000259" key="2">
    <source>
        <dbReference type="Pfam" id="PF13847"/>
    </source>
</evidence>
<dbReference type="GO" id="GO:0008168">
    <property type="term" value="F:methyltransferase activity"/>
    <property type="evidence" value="ECO:0007669"/>
    <property type="project" value="UniProtKB-KW"/>
</dbReference>
<gene>
    <name evidence="3" type="ORF">C4520_08075</name>
</gene>
<dbReference type="Pfam" id="PF13847">
    <property type="entry name" value="Methyltransf_31"/>
    <property type="match status" value="1"/>
</dbReference>
<dbReference type="GO" id="GO:0032259">
    <property type="term" value="P:methylation"/>
    <property type="evidence" value="ECO:0007669"/>
    <property type="project" value="UniProtKB-KW"/>
</dbReference>
<dbReference type="Gene3D" id="3.40.50.150">
    <property type="entry name" value="Vaccinia Virus protein VP39"/>
    <property type="match status" value="1"/>
</dbReference>
<dbReference type="InterPro" id="IPR025714">
    <property type="entry name" value="Methyltranfer_dom"/>
</dbReference>
<sequence length="268" mass="29394">MKKPYVHGYDHRENIRLQDQASTLVELLHSDTSYPAGSEVLEAGCGVGAQTVTLARTSPCASIISIDFSEASVAEAKRAVEAAGLTNVQFQQGDIFHLSFKPASFDHVFVCFVLEHLSNPVEALRSLKEVLRPAGTITVIEGDHGSAYFYPDNEAAHKAIQCQVELQKRVGGNAMIGRQLFPLLRKAGFHLIRVSPRMVYADSSKPELVEGFTKKTFTAMIEGVRGCALEAGLIDAFTFDRGIEALYRTAQLDGVFCYTFFKAVAEKK</sequence>
<name>A0A3A4P3I8_ABYX5</name>
<dbReference type="SUPFAM" id="SSF53335">
    <property type="entry name" value="S-adenosyl-L-methionine-dependent methyltransferases"/>
    <property type="match status" value="1"/>
</dbReference>
<proteinExistence type="predicted"/>
<keyword evidence="1 3" id="KW-0808">Transferase</keyword>
<dbReference type="EMBL" id="QZKU01000056">
    <property type="protein sequence ID" value="RJP22554.1"/>
    <property type="molecule type" value="Genomic_DNA"/>
</dbReference>
<evidence type="ECO:0000256" key="1">
    <source>
        <dbReference type="ARBA" id="ARBA00022679"/>
    </source>
</evidence>
<dbReference type="CDD" id="cd02440">
    <property type="entry name" value="AdoMet_MTases"/>
    <property type="match status" value="1"/>
</dbReference>
<evidence type="ECO:0000313" key="3">
    <source>
        <dbReference type="EMBL" id="RJP22554.1"/>
    </source>
</evidence>
<dbReference type="Proteomes" id="UP000265882">
    <property type="component" value="Unassembled WGS sequence"/>
</dbReference>
<dbReference type="InterPro" id="IPR029063">
    <property type="entry name" value="SAM-dependent_MTases_sf"/>
</dbReference>
<feature type="domain" description="Methyltransferase" evidence="2">
    <location>
        <begin position="37"/>
        <end position="145"/>
    </location>
</feature>
<comment type="caution">
    <text evidence="3">The sequence shown here is derived from an EMBL/GenBank/DDBJ whole genome shotgun (WGS) entry which is preliminary data.</text>
</comment>